<dbReference type="InterPro" id="IPR016181">
    <property type="entry name" value="Acyl_CoA_acyltransferase"/>
</dbReference>
<organism evidence="2 3">
    <name type="scientific">Thiorhodococcus minor</name>
    <dbReference type="NCBI Taxonomy" id="57489"/>
    <lineage>
        <taxon>Bacteria</taxon>
        <taxon>Pseudomonadati</taxon>
        <taxon>Pseudomonadota</taxon>
        <taxon>Gammaproteobacteria</taxon>
        <taxon>Chromatiales</taxon>
        <taxon>Chromatiaceae</taxon>
        <taxon>Thiorhodococcus</taxon>
    </lineage>
</organism>
<dbReference type="Gene3D" id="3.40.630.30">
    <property type="match status" value="1"/>
</dbReference>
<name>A0A6M0JWU7_9GAMM</name>
<dbReference type="GO" id="GO:0016740">
    <property type="term" value="F:transferase activity"/>
    <property type="evidence" value="ECO:0007669"/>
    <property type="project" value="UniProtKB-KW"/>
</dbReference>
<evidence type="ECO:0000259" key="1">
    <source>
        <dbReference type="Pfam" id="PF13480"/>
    </source>
</evidence>
<dbReference type="SUPFAM" id="SSF55729">
    <property type="entry name" value="Acyl-CoA N-acyltransferases (Nat)"/>
    <property type="match status" value="1"/>
</dbReference>
<dbReference type="Pfam" id="PF13480">
    <property type="entry name" value="Acetyltransf_6"/>
    <property type="match status" value="1"/>
</dbReference>
<reference evidence="2 3" key="1">
    <citation type="submission" date="2020-02" db="EMBL/GenBank/DDBJ databases">
        <title>Genome sequences of Thiorhodococcus mannitoliphagus and Thiorhodococcus minor, purple sulfur photosynthetic bacteria in the gammaproteobacterial family, Chromatiaceae.</title>
        <authorList>
            <person name="Aviles F.A."/>
            <person name="Meyer T.E."/>
            <person name="Kyndt J.A."/>
        </authorList>
    </citation>
    <scope>NUCLEOTIDE SEQUENCE [LARGE SCALE GENOMIC DNA]</scope>
    <source>
        <strain evidence="2 3">DSM 11518</strain>
    </source>
</reference>
<gene>
    <name evidence="2" type="ORF">G3446_05845</name>
</gene>
<dbReference type="RefSeq" id="WP_164451634.1">
    <property type="nucleotide sequence ID" value="NZ_JAAIJQ010000012.1"/>
</dbReference>
<dbReference type="InterPro" id="IPR038740">
    <property type="entry name" value="BioF2-like_GNAT_dom"/>
</dbReference>
<dbReference type="EMBL" id="JAAIJQ010000012">
    <property type="protein sequence ID" value="NEV61421.1"/>
    <property type="molecule type" value="Genomic_DNA"/>
</dbReference>
<dbReference type="Proteomes" id="UP000483379">
    <property type="component" value="Unassembled WGS sequence"/>
</dbReference>
<evidence type="ECO:0000313" key="3">
    <source>
        <dbReference type="Proteomes" id="UP000483379"/>
    </source>
</evidence>
<proteinExistence type="predicted"/>
<keyword evidence="2" id="KW-0808">Transferase</keyword>
<feature type="domain" description="BioF2-like acetyltransferase" evidence="1">
    <location>
        <begin position="167"/>
        <end position="305"/>
    </location>
</feature>
<protein>
    <submittedName>
        <fullName evidence="2">GNAT family N-acetyltransferase</fullName>
    </submittedName>
</protein>
<dbReference type="AlphaFoldDB" id="A0A6M0JWU7"/>
<evidence type="ECO:0000313" key="2">
    <source>
        <dbReference type="EMBL" id="NEV61421.1"/>
    </source>
</evidence>
<accession>A0A6M0JWU7</accession>
<comment type="caution">
    <text evidence="2">The sequence shown here is derived from an EMBL/GenBank/DDBJ whole genome shotgun (WGS) entry which is preliminary data.</text>
</comment>
<keyword evidence="3" id="KW-1185">Reference proteome</keyword>
<sequence>MKLVTYHAVEELPETADALFAEADKQSMFLSRPWLENLTQTGLRDGETALFACVVDQDSVLAILPLMTRGGDTWYALKHRYTSLYSLLLTDENRQAILDYLVQGLVASGLDAFLFEPVCENDVGLGALRASMESAGFTCHQSFRFYNWVHSVRGQSYREYMASRPARLRNTIERKKRKLQREQGYEIRLLSGDEVPPAMPHYHAVYSASWKANEQYSDFLDGMVTAFSKSGWSRLAVLSIKGKPAAAQLWLVKHGRASIFRLAYDETWRHYSVGSILTAYLMEQVMDTEQVEEIDFLTGNEAYKQDWMSERRERWALSCVKRQQPIRRFELLSGGIRRVFRRG</sequence>